<keyword evidence="14" id="KW-1185">Reference proteome</keyword>
<dbReference type="Gene3D" id="3.40.50.1820">
    <property type="entry name" value="alpha/beta hydrolase"/>
    <property type="match status" value="1"/>
</dbReference>
<evidence type="ECO:0000256" key="8">
    <source>
        <dbReference type="ARBA" id="ARBA00042704"/>
    </source>
</evidence>
<dbReference type="GO" id="GO:0102390">
    <property type="term" value="F:mycophenolic acid acyl-glucuronide esterase activity"/>
    <property type="evidence" value="ECO:0007669"/>
    <property type="project" value="UniProtKB-EC"/>
</dbReference>
<accession>A0A0S4L3F5</accession>
<comment type="catalytic activity">
    <reaction evidence="10">
        <text>S-hexadecanoyl-L-cysteinyl-[protein] + H2O = L-cysteinyl-[protein] + hexadecanoate + H(+)</text>
        <dbReference type="Rhea" id="RHEA:19233"/>
        <dbReference type="Rhea" id="RHEA-COMP:10131"/>
        <dbReference type="Rhea" id="RHEA-COMP:11032"/>
        <dbReference type="ChEBI" id="CHEBI:7896"/>
        <dbReference type="ChEBI" id="CHEBI:15377"/>
        <dbReference type="ChEBI" id="CHEBI:15378"/>
        <dbReference type="ChEBI" id="CHEBI:29950"/>
        <dbReference type="ChEBI" id="CHEBI:74151"/>
        <dbReference type="EC" id="3.1.2.22"/>
    </reaction>
    <physiologicalReaction direction="left-to-right" evidence="10">
        <dbReference type="Rhea" id="RHEA:19234"/>
    </physiologicalReaction>
</comment>
<evidence type="ECO:0000256" key="1">
    <source>
        <dbReference type="ARBA" id="ARBA00012423"/>
    </source>
</evidence>
<gene>
    <name evidence="13" type="ORF">COMA2_10433</name>
</gene>
<evidence type="ECO:0000256" key="2">
    <source>
        <dbReference type="ARBA" id="ARBA00022801"/>
    </source>
</evidence>
<evidence type="ECO:0000256" key="3">
    <source>
        <dbReference type="ARBA" id="ARBA00022946"/>
    </source>
</evidence>
<reference evidence="14" key="1">
    <citation type="submission" date="2015-10" db="EMBL/GenBank/DDBJ databases">
        <authorList>
            <person name="Luecker S."/>
            <person name="Luecker S."/>
        </authorList>
    </citation>
    <scope>NUCLEOTIDE SEQUENCE [LARGE SCALE GENOMIC DNA]</scope>
</reference>
<dbReference type="InterPro" id="IPR052382">
    <property type="entry name" value="ABHD10_acyl-thioesterase"/>
</dbReference>
<dbReference type="EC" id="3.1.1.93" evidence="4"/>
<evidence type="ECO:0000256" key="10">
    <source>
        <dbReference type="ARBA" id="ARBA00047409"/>
    </source>
</evidence>
<dbReference type="PANTHER" id="PTHR16138:SF7">
    <property type="entry name" value="PALMITOYL-PROTEIN THIOESTERASE ABHD10, MITOCHONDRIAL"/>
    <property type="match status" value="1"/>
</dbReference>
<dbReference type="GO" id="GO:0004553">
    <property type="term" value="F:hydrolase activity, hydrolyzing O-glycosyl compounds"/>
    <property type="evidence" value="ECO:0007669"/>
    <property type="project" value="TreeGrafter"/>
</dbReference>
<evidence type="ECO:0000256" key="11">
    <source>
        <dbReference type="ARBA" id="ARBA00047972"/>
    </source>
</evidence>
<comment type="catalytic activity">
    <reaction evidence="11">
        <text>mycophenolic acid O-acyl-beta-D-glucuronide + H2O = mycophenolate + D-glucuronate + H(+)</text>
        <dbReference type="Rhea" id="RHEA:34179"/>
        <dbReference type="ChEBI" id="CHEBI:15377"/>
        <dbReference type="ChEBI" id="CHEBI:15378"/>
        <dbReference type="ChEBI" id="CHEBI:58720"/>
        <dbReference type="ChEBI" id="CHEBI:62932"/>
        <dbReference type="ChEBI" id="CHEBI:66982"/>
        <dbReference type="EC" id="3.1.1.93"/>
    </reaction>
    <physiologicalReaction direction="left-to-right" evidence="11">
        <dbReference type="Rhea" id="RHEA:34180"/>
    </physiologicalReaction>
</comment>
<evidence type="ECO:0000256" key="4">
    <source>
        <dbReference type="ARBA" id="ARBA00039132"/>
    </source>
</evidence>
<sequence length="258" mass="28464">MEERFSFLDPHGHRVAGLLTVPDGGTDKISILCHGFLSSKTSSTNKTLTRLLIDQGIATFCFDFFGQGESEGPFDQLTVGLAVEQARSAVDLMRARGYRHIGLMGSSFGGLVSILTASQRADLACLALKCPVVDFAEELRLEFGDDGMARWKATGTIPNIMGGPDRITLHYAFYEDALRQIAYVPARSITAPTVIVQGDKDEHVPLHQSRRLYEALRVKKHLELLPGADHQFTKGTDFTRMTLTIADWLNRHLSTAQS</sequence>
<keyword evidence="3" id="KW-0809">Transit peptide</keyword>
<dbReference type="Proteomes" id="UP000198736">
    <property type="component" value="Unassembled WGS sequence"/>
</dbReference>
<organism evidence="13 14">
    <name type="scientific">Candidatus Nitrospira nitrificans</name>
    <dbReference type="NCBI Taxonomy" id="1742973"/>
    <lineage>
        <taxon>Bacteria</taxon>
        <taxon>Pseudomonadati</taxon>
        <taxon>Nitrospirota</taxon>
        <taxon>Nitrospiria</taxon>
        <taxon>Nitrospirales</taxon>
        <taxon>Nitrospiraceae</taxon>
        <taxon>Nitrospira</taxon>
    </lineage>
</organism>
<evidence type="ECO:0000259" key="12">
    <source>
        <dbReference type="Pfam" id="PF12697"/>
    </source>
</evidence>
<dbReference type="PANTHER" id="PTHR16138">
    <property type="entry name" value="MYCOPHENOLIC ACID ACYL-GLUCURONIDE ESTERASE, MITOCHONDRIAL"/>
    <property type="match status" value="1"/>
</dbReference>
<evidence type="ECO:0000256" key="9">
    <source>
        <dbReference type="ARBA" id="ARBA00046047"/>
    </source>
</evidence>
<keyword evidence="2" id="KW-0378">Hydrolase</keyword>
<name>A0A0S4L3F5_9BACT</name>
<dbReference type="OrthoDB" id="9780269at2"/>
<dbReference type="RefSeq" id="WP_090894134.1">
    <property type="nucleotide sequence ID" value="NZ_CZPZ01000001.1"/>
</dbReference>
<comment type="function">
    <text evidence="9">Acts as an acyl-protein thioesterase that hydrolyzes fatty acids from acylated residues in proteins. Regulates the mitochondrial S-depalmitoylation of the nucleophilic active site residue of peroxiredoxin-5/PRDX5, a key antioxidant protein, therefore modulating mitochondrial antioxidant ability. Also catalyzes the deglucuronidation of mycophenolic acid acyl-glucuronide, an active metabolite of the immunosuppressant drug mycophenolate.</text>
</comment>
<feature type="domain" description="AB hydrolase-1" evidence="12">
    <location>
        <begin position="31"/>
        <end position="230"/>
    </location>
</feature>
<dbReference type="STRING" id="1742973.COMA2_10433"/>
<dbReference type="SUPFAM" id="SSF53474">
    <property type="entry name" value="alpha/beta-Hydrolases"/>
    <property type="match status" value="1"/>
</dbReference>
<dbReference type="AlphaFoldDB" id="A0A0S4L3F5"/>
<evidence type="ECO:0000256" key="7">
    <source>
        <dbReference type="ARBA" id="ARBA00042645"/>
    </source>
</evidence>
<dbReference type="Pfam" id="PF12697">
    <property type="entry name" value="Abhydrolase_6"/>
    <property type="match status" value="1"/>
</dbReference>
<evidence type="ECO:0000256" key="6">
    <source>
        <dbReference type="ARBA" id="ARBA00041520"/>
    </source>
</evidence>
<dbReference type="InterPro" id="IPR029058">
    <property type="entry name" value="AB_hydrolase_fold"/>
</dbReference>
<dbReference type="GO" id="GO:0008474">
    <property type="term" value="F:palmitoyl-(protein) hydrolase activity"/>
    <property type="evidence" value="ECO:0007669"/>
    <property type="project" value="UniProtKB-EC"/>
</dbReference>
<proteinExistence type="predicted"/>
<dbReference type="InterPro" id="IPR000073">
    <property type="entry name" value="AB_hydrolase_1"/>
</dbReference>
<evidence type="ECO:0000256" key="5">
    <source>
        <dbReference type="ARBA" id="ARBA00039314"/>
    </source>
</evidence>
<dbReference type="EC" id="3.1.2.22" evidence="1"/>
<protein>
    <recommendedName>
        <fullName evidence="5">Palmitoyl-protein thioesterase ABHD10, mitochondrial</fullName>
        <ecNumber evidence="4">3.1.1.93</ecNumber>
        <ecNumber evidence="1">3.1.2.22</ecNumber>
    </recommendedName>
    <alternativeName>
        <fullName evidence="7">Acyl-protein thioesterase ABHD10</fullName>
    </alternativeName>
    <alternativeName>
        <fullName evidence="8">Alpha/beta hydrolase domain-containing protein 10</fullName>
    </alternativeName>
    <alternativeName>
        <fullName evidence="6">Mycophenolic acid acyl-glucuronide esterase, mitochondrial</fullName>
    </alternativeName>
</protein>
<evidence type="ECO:0000313" key="14">
    <source>
        <dbReference type="Proteomes" id="UP000198736"/>
    </source>
</evidence>
<evidence type="ECO:0000313" key="13">
    <source>
        <dbReference type="EMBL" id="CUS32053.1"/>
    </source>
</evidence>
<dbReference type="EMBL" id="CZPZ01000001">
    <property type="protein sequence ID" value="CUS32053.1"/>
    <property type="molecule type" value="Genomic_DNA"/>
</dbReference>